<reference evidence="1 2" key="1">
    <citation type="journal article" date="2011" name="J. Bacteriol.">
        <title>Genome sequence of Microbacterium testaceum StLB037, an N-acylhomoserine lactone-degrading bacterium isolated from potato leaves.</title>
        <authorList>
            <person name="Morohoshi T."/>
            <person name="Wang W.-Z."/>
            <person name="Someya N."/>
            <person name="Ikeda T."/>
        </authorList>
    </citation>
    <scope>NUCLEOTIDE SEQUENCE [LARGE SCALE GENOMIC DNA]</scope>
    <source>
        <strain evidence="1 2">StLB037</strain>
    </source>
</reference>
<gene>
    <name evidence="1" type="ordered locus">MTES_0387</name>
</gene>
<dbReference type="HOGENOM" id="CLU_2554512_0_0_11"/>
<dbReference type="AlphaFoldDB" id="E8NAB7"/>
<organism evidence="1 2">
    <name type="scientific">Microbacterium testaceum (strain StLB037)</name>
    <dbReference type="NCBI Taxonomy" id="979556"/>
    <lineage>
        <taxon>Bacteria</taxon>
        <taxon>Bacillati</taxon>
        <taxon>Actinomycetota</taxon>
        <taxon>Actinomycetes</taxon>
        <taxon>Micrococcales</taxon>
        <taxon>Microbacteriaceae</taxon>
        <taxon>Microbacterium</taxon>
    </lineage>
</organism>
<reference key="2">
    <citation type="submission" date="2011-02" db="EMBL/GenBank/DDBJ databases">
        <title>Genome sequence of Microbacterium testaceum StLB037.</title>
        <authorList>
            <person name="Morohoshi T."/>
            <person name="Wang W.Z."/>
            <person name="Someya N."/>
            <person name="Ikeda T."/>
        </authorList>
    </citation>
    <scope>NUCLEOTIDE SEQUENCE</scope>
    <source>
        <strain>StLB037</strain>
    </source>
</reference>
<protein>
    <submittedName>
        <fullName evidence="1">Bacteriophage capsid portal protein</fullName>
    </submittedName>
</protein>
<dbReference type="EMBL" id="AP012052">
    <property type="protein sequence ID" value="BAJ73351.1"/>
    <property type="molecule type" value="Genomic_DNA"/>
</dbReference>
<accession>E8NAB7</accession>
<sequence>MRVEGSGPVIEVSFVYERGSKAAAENTKTARIPQGEGGLLHACAPPRRWATRMCTRAWRRTYHRAPSAPVRVRKRRLWTCLQ</sequence>
<evidence type="ECO:0000313" key="2">
    <source>
        <dbReference type="Proteomes" id="UP000008975"/>
    </source>
</evidence>
<proteinExistence type="predicted"/>
<dbReference type="Proteomes" id="UP000008975">
    <property type="component" value="Chromosome"/>
</dbReference>
<evidence type="ECO:0000313" key="1">
    <source>
        <dbReference type="EMBL" id="BAJ73351.1"/>
    </source>
</evidence>
<name>E8NAB7_MICTS</name>
<dbReference type="STRING" id="979556.MTES_0387"/>
<dbReference type="KEGG" id="mts:MTES_0387"/>